<evidence type="ECO:0000259" key="6">
    <source>
        <dbReference type="PROSITE" id="PS01124"/>
    </source>
</evidence>
<evidence type="ECO:0000313" key="7">
    <source>
        <dbReference type="EMBL" id="MFC4634896.1"/>
    </source>
</evidence>
<dbReference type="SUPFAM" id="SSF48452">
    <property type="entry name" value="TPR-like"/>
    <property type="match status" value="1"/>
</dbReference>
<dbReference type="Gene3D" id="1.10.10.60">
    <property type="entry name" value="Homeodomain-like"/>
    <property type="match status" value="2"/>
</dbReference>
<accession>A0ABV9HZF3</accession>
<dbReference type="InterPro" id="IPR019734">
    <property type="entry name" value="TPR_rpt"/>
</dbReference>
<keyword evidence="8" id="KW-1185">Reference proteome</keyword>
<evidence type="ECO:0000256" key="5">
    <source>
        <dbReference type="SAM" id="Phobius"/>
    </source>
</evidence>
<name>A0ABV9HZF3_9FLAO</name>
<dbReference type="PROSITE" id="PS01124">
    <property type="entry name" value="HTH_ARAC_FAMILY_2"/>
    <property type="match status" value="1"/>
</dbReference>
<dbReference type="RefSeq" id="WP_379979605.1">
    <property type="nucleotide sequence ID" value="NZ_JBHSFV010000008.1"/>
</dbReference>
<keyword evidence="5" id="KW-1133">Transmembrane helix</keyword>
<keyword evidence="4" id="KW-0802">TPR repeat</keyword>
<dbReference type="SMART" id="SM00342">
    <property type="entry name" value="HTH_ARAC"/>
    <property type="match status" value="1"/>
</dbReference>
<dbReference type="Proteomes" id="UP001596043">
    <property type="component" value="Unassembled WGS sequence"/>
</dbReference>
<gene>
    <name evidence="7" type="ORF">ACFO3O_13330</name>
</gene>
<keyword evidence="1" id="KW-0805">Transcription regulation</keyword>
<proteinExistence type="predicted"/>
<dbReference type="EMBL" id="JBHSFV010000008">
    <property type="protein sequence ID" value="MFC4634896.1"/>
    <property type="molecule type" value="Genomic_DNA"/>
</dbReference>
<keyword evidence="5" id="KW-0472">Membrane</keyword>
<feature type="transmembrane region" description="Helical" evidence="5">
    <location>
        <begin position="391"/>
        <end position="409"/>
    </location>
</feature>
<keyword evidence="3" id="KW-0804">Transcription</keyword>
<evidence type="ECO:0000256" key="1">
    <source>
        <dbReference type="ARBA" id="ARBA00023015"/>
    </source>
</evidence>
<dbReference type="PANTHER" id="PTHR43280:SF2">
    <property type="entry name" value="HTH-TYPE TRANSCRIPTIONAL REGULATOR EXSA"/>
    <property type="match status" value="1"/>
</dbReference>
<dbReference type="InterPro" id="IPR009057">
    <property type="entry name" value="Homeodomain-like_sf"/>
</dbReference>
<reference evidence="8" key="1">
    <citation type="journal article" date="2019" name="Int. J. Syst. Evol. Microbiol.">
        <title>The Global Catalogue of Microorganisms (GCM) 10K type strain sequencing project: providing services to taxonomists for standard genome sequencing and annotation.</title>
        <authorList>
            <consortium name="The Broad Institute Genomics Platform"/>
            <consortium name="The Broad Institute Genome Sequencing Center for Infectious Disease"/>
            <person name="Wu L."/>
            <person name="Ma J."/>
        </authorList>
    </citation>
    <scope>NUCLEOTIDE SEQUENCE [LARGE SCALE GENOMIC DNA]</scope>
    <source>
        <strain evidence="8">YJ-61-S</strain>
    </source>
</reference>
<dbReference type="SUPFAM" id="SSF46689">
    <property type="entry name" value="Homeodomain-like"/>
    <property type="match status" value="1"/>
</dbReference>
<keyword evidence="5" id="KW-0812">Transmembrane</keyword>
<evidence type="ECO:0000256" key="2">
    <source>
        <dbReference type="ARBA" id="ARBA00023125"/>
    </source>
</evidence>
<dbReference type="PANTHER" id="PTHR43280">
    <property type="entry name" value="ARAC-FAMILY TRANSCRIPTIONAL REGULATOR"/>
    <property type="match status" value="1"/>
</dbReference>
<evidence type="ECO:0000256" key="4">
    <source>
        <dbReference type="PROSITE-ProRule" id="PRU00339"/>
    </source>
</evidence>
<evidence type="ECO:0000256" key="3">
    <source>
        <dbReference type="ARBA" id="ARBA00023163"/>
    </source>
</evidence>
<dbReference type="Pfam" id="PF12833">
    <property type="entry name" value="HTH_18"/>
    <property type="match status" value="1"/>
</dbReference>
<keyword evidence="2" id="KW-0238">DNA-binding</keyword>
<dbReference type="Pfam" id="PF13424">
    <property type="entry name" value="TPR_12"/>
    <property type="match status" value="1"/>
</dbReference>
<organism evidence="7 8">
    <name type="scientific">Dokdonia ponticola</name>
    <dbReference type="NCBI Taxonomy" id="2041041"/>
    <lineage>
        <taxon>Bacteria</taxon>
        <taxon>Pseudomonadati</taxon>
        <taxon>Bacteroidota</taxon>
        <taxon>Flavobacteriia</taxon>
        <taxon>Flavobacteriales</taxon>
        <taxon>Flavobacteriaceae</taxon>
        <taxon>Dokdonia</taxon>
    </lineage>
</organism>
<dbReference type="SMART" id="SM00028">
    <property type="entry name" value="TPR"/>
    <property type="match status" value="3"/>
</dbReference>
<dbReference type="Gene3D" id="1.25.40.10">
    <property type="entry name" value="Tetratricopeptide repeat domain"/>
    <property type="match status" value="1"/>
</dbReference>
<feature type="repeat" description="TPR" evidence="4">
    <location>
        <begin position="113"/>
        <end position="146"/>
    </location>
</feature>
<sequence>MRLRRKTHCIFWFLLCVSNITHGQDEVWKIPDTLKGKTYTYLYNEYKKHISDTIHAKLYLNTFLAKATIEDDKINKATVLNELSYYANTKKDKLQLIRRSLFESNRLDSLLSIPAYNNLGLFYMTHYDYENALEQHLKVLKLAKKGNDTIYEGIALNNIAELKTEIGNHEEALVLYKRGFNLENKQNNISEEAFVMSSIALAESYRYNEKHDSASYYYHSVIEVVEKEYPYVLSIAKINEGINEFYKNNFKQAKLLLEEGTPLINVNSLYYLKYYILAQFYLGKINESIDKDLAIYYYQKTDSLLTKVDIVIPEVRETYEYLKVVYEENNNYSGQLYAINKLLKFDSITSVRKINTSYKLNSEFDTPELLRNKELLIEKLESKNHILNMKFIFLLIIISITIVVIIIQFRRHKVYKKRFKNLLYELDNKSEEPLKTEIGKTPKDLNVDPEIVTSILDKLRIFESKKGFLKKTITITSLAKKLSTNTKYLSKIINIYKKKTFIQYINDLRVGYILSELKLNPKLLQYTILSIAKEAGFNSIGSFTAAFKKKTGITPSYYIKSLKNKQKE</sequence>
<comment type="caution">
    <text evidence="7">The sequence shown here is derived from an EMBL/GenBank/DDBJ whole genome shotgun (WGS) entry which is preliminary data.</text>
</comment>
<evidence type="ECO:0000313" key="8">
    <source>
        <dbReference type="Proteomes" id="UP001596043"/>
    </source>
</evidence>
<protein>
    <submittedName>
        <fullName evidence="7">Tetratricopeptide repeat protein</fullName>
    </submittedName>
</protein>
<dbReference type="PROSITE" id="PS50005">
    <property type="entry name" value="TPR"/>
    <property type="match status" value="1"/>
</dbReference>
<dbReference type="InterPro" id="IPR018060">
    <property type="entry name" value="HTH_AraC"/>
</dbReference>
<dbReference type="InterPro" id="IPR011990">
    <property type="entry name" value="TPR-like_helical_dom_sf"/>
</dbReference>
<feature type="domain" description="HTH araC/xylS-type" evidence="6">
    <location>
        <begin position="459"/>
        <end position="561"/>
    </location>
</feature>